<dbReference type="STRING" id="679926.Mpet_1008"/>
<name>E1RK52_METP4</name>
<accession>E1RK52</accession>
<proteinExistence type="predicted"/>
<evidence type="ECO:0000259" key="1">
    <source>
        <dbReference type="Pfam" id="PF14491"/>
    </source>
</evidence>
<protein>
    <recommendedName>
        <fullName evidence="1">DUF4435 domain-containing protein</fullName>
    </recommendedName>
</protein>
<dbReference type="Pfam" id="PF14491">
    <property type="entry name" value="DUF4435"/>
    <property type="match status" value="1"/>
</dbReference>
<keyword evidence="3" id="KW-1185">Reference proteome</keyword>
<dbReference type="OrthoDB" id="53018at2157"/>
<evidence type="ECO:0000313" key="3">
    <source>
        <dbReference type="Proteomes" id="UP000006565"/>
    </source>
</evidence>
<dbReference type="Proteomes" id="UP000006565">
    <property type="component" value="Chromosome"/>
</dbReference>
<evidence type="ECO:0000313" key="2">
    <source>
        <dbReference type="EMBL" id="ADN35775.1"/>
    </source>
</evidence>
<organism evidence="2 3">
    <name type="scientific">Methanolacinia petrolearia (strain DSM 11571 / OCM 486 / SEBR 4847)</name>
    <name type="common">Methanoplanus petrolearius</name>
    <dbReference type="NCBI Taxonomy" id="679926"/>
    <lineage>
        <taxon>Archaea</taxon>
        <taxon>Methanobacteriati</taxon>
        <taxon>Methanobacteriota</taxon>
        <taxon>Stenosarchaea group</taxon>
        <taxon>Methanomicrobia</taxon>
        <taxon>Methanomicrobiales</taxon>
        <taxon>Methanomicrobiaceae</taxon>
        <taxon>Methanolacinia</taxon>
    </lineage>
</organism>
<feature type="domain" description="DUF4435" evidence="1">
    <location>
        <begin position="44"/>
        <end position="147"/>
    </location>
</feature>
<dbReference type="eggNOG" id="arCOG09614">
    <property type="taxonomic scope" value="Archaea"/>
</dbReference>
<gene>
    <name evidence="2" type="ordered locus">Mpet_1008</name>
</gene>
<dbReference type="KEGG" id="mpi:Mpet_1008"/>
<dbReference type="EMBL" id="CP002117">
    <property type="protein sequence ID" value="ADN35775.1"/>
    <property type="molecule type" value="Genomic_DNA"/>
</dbReference>
<reference evidence="2 3" key="1">
    <citation type="journal article" date="2010" name="Stand. Genomic Sci.">
        <title>Complete genome sequence of Methanoplanus petrolearius type strain (SEBR 4847).</title>
        <authorList>
            <person name="Brambilla E."/>
            <person name="Djao O.D."/>
            <person name="Daligault H."/>
            <person name="Lapidus A."/>
            <person name="Lucas S."/>
            <person name="Hammon N."/>
            <person name="Nolan M."/>
            <person name="Tice H."/>
            <person name="Cheng J.F."/>
            <person name="Han C."/>
            <person name="Tapia R."/>
            <person name="Goodwin L."/>
            <person name="Pitluck S."/>
            <person name="Liolios K."/>
            <person name="Ivanova N."/>
            <person name="Mavromatis K."/>
            <person name="Mikhailova N."/>
            <person name="Pati A."/>
            <person name="Chen A."/>
            <person name="Palaniappan K."/>
            <person name="Land M."/>
            <person name="Hauser L."/>
            <person name="Chang Y.J."/>
            <person name="Jeffries C.D."/>
            <person name="Rohde M."/>
            <person name="Spring S."/>
            <person name="Sikorski J."/>
            <person name="Goker M."/>
            <person name="Woyke T."/>
            <person name="Bristow J."/>
            <person name="Eisen J.A."/>
            <person name="Markowitz V."/>
            <person name="Hugenholtz P."/>
            <person name="Kyrpides N.C."/>
            <person name="Klenk H.P."/>
        </authorList>
    </citation>
    <scope>NUCLEOTIDE SEQUENCE [LARGE SCALE GENOMIC DNA]</scope>
    <source>
        <strain evidence="3">DSM 11571 / OCM 486 / SEBR 4847</strain>
    </source>
</reference>
<sequence length="330" mass="38891">MSKAGMRFRNTKGRFRLEEIWANADEIGGAIRKMERNYPSLKEKLFVITEGPYDYEFYSRFFNRETCEIRFANSKKNVFRIIDNLLGEVPDEKRNSFIGIVDRDFSFFHENSGNDPENIFMTDSHDIETMIISEKVIERVLNRYERGSAGGNFQRKTNEGIRDGNILRRLIECSRLIGLSLYINEKYGLNMVFKHINCKKKNIFLEFTEPSSLSINEKKLMEFICRRNPAKSEDFLAAFSEEISEKKEYFDHPMQICRGHDLMCVLLSEININYPQKNGRTVVLGDLERLCLELYDEEDFYKTDLYGNIKAWVEMQRKGTEKSFFKTEDI</sequence>
<dbReference type="AlphaFoldDB" id="E1RK52"/>
<dbReference type="HOGENOM" id="CLU_078431_1_0_2"/>
<dbReference type="InterPro" id="IPR029492">
    <property type="entry name" value="DUF4435"/>
</dbReference>